<dbReference type="SMART" id="SM00633">
    <property type="entry name" value="Glyco_10"/>
    <property type="match status" value="1"/>
</dbReference>
<dbReference type="RefSeq" id="WP_103220909.1">
    <property type="nucleotide sequence ID" value="NZ_PPCN01000001.1"/>
</dbReference>
<keyword evidence="3 11" id="KW-0858">Xylan degradation</keyword>
<evidence type="ECO:0000256" key="2">
    <source>
        <dbReference type="ARBA" id="ARBA00007495"/>
    </source>
</evidence>
<evidence type="ECO:0000256" key="7">
    <source>
        <dbReference type="ARBA" id="ARBA00023295"/>
    </source>
</evidence>
<dbReference type="PANTHER" id="PTHR31490:SF88">
    <property type="entry name" value="BETA-XYLANASE"/>
    <property type="match status" value="1"/>
</dbReference>
<keyword evidence="4" id="KW-0732">Signal</keyword>
<feature type="domain" description="GH10" evidence="10">
    <location>
        <begin position="30"/>
        <end position="355"/>
    </location>
</feature>
<evidence type="ECO:0000256" key="6">
    <source>
        <dbReference type="ARBA" id="ARBA00023277"/>
    </source>
</evidence>
<evidence type="ECO:0000313" key="11">
    <source>
        <dbReference type="EMBL" id="POF34317.1"/>
    </source>
</evidence>
<dbReference type="Pfam" id="PF00331">
    <property type="entry name" value="Glyco_hydro_10"/>
    <property type="match status" value="1"/>
</dbReference>
<name>A0A2S3V2V5_9HYPH</name>
<dbReference type="Proteomes" id="UP000236959">
    <property type="component" value="Unassembled WGS sequence"/>
</dbReference>
<reference evidence="11 12" key="1">
    <citation type="submission" date="2018-01" db="EMBL/GenBank/DDBJ databases">
        <title>Genomic Encyclopedia of Archaeal and Bacterial Type Strains, Phase II (KMG-II): from individual species to whole genera.</title>
        <authorList>
            <person name="Goeker M."/>
        </authorList>
    </citation>
    <scope>NUCLEOTIDE SEQUENCE [LARGE SCALE GENOMIC DNA]</scope>
    <source>
        <strain evidence="11 12">DSM 17023</strain>
    </source>
</reference>
<comment type="catalytic activity">
    <reaction evidence="1 9">
        <text>Endohydrolysis of (1-&gt;4)-beta-D-xylosidic linkages in xylans.</text>
        <dbReference type="EC" id="3.2.1.8"/>
    </reaction>
</comment>
<dbReference type="AlphaFoldDB" id="A0A2S3V2V5"/>
<gene>
    <name evidence="11" type="ORF">CLV41_101771</name>
</gene>
<keyword evidence="5 9" id="KW-0378">Hydrolase</keyword>
<dbReference type="Gene3D" id="3.20.20.80">
    <property type="entry name" value="Glycosidases"/>
    <property type="match status" value="1"/>
</dbReference>
<evidence type="ECO:0000256" key="9">
    <source>
        <dbReference type="RuleBase" id="RU361174"/>
    </source>
</evidence>
<dbReference type="PANTHER" id="PTHR31490">
    <property type="entry name" value="GLYCOSYL HYDROLASE"/>
    <property type="match status" value="1"/>
</dbReference>
<proteinExistence type="inferred from homology"/>
<dbReference type="InterPro" id="IPR017853">
    <property type="entry name" value="GH"/>
</dbReference>
<evidence type="ECO:0000313" key="12">
    <source>
        <dbReference type="Proteomes" id="UP000236959"/>
    </source>
</evidence>
<dbReference type="EMBL" id="PPCN01000001">
    <property type="protein sequence ID" value="POF34317.1"/>
    <property type="molecule type" value="Genomic_DNA"/>
</dbReference>
<evidence type="ECO:0000256" key="5">
    <source>
        <dbReference type="ARBA" id="ARBA00022801"/>
    </source>
</evidence>
<evidence type="ECO:0000256" key="1">
    <source>
        <dbReference type="ARBA" id="ARBA00000681"/>
    </source>
</evidence>
<dbReference type="GO" id="GO:0045493">
    <property type="term" value="P:xylan catabolic process"/>
    <property type="evidence" value="ECO:0007669"/>
    <property type="project" value="UniProtKB-KW"/>
</dbReference>
<dbReference type="SUPFAM" id="SSF51445">
    <property type="entry name" value="(Trans)glycosidases"/>
    <property type="match status" value="1"/>
</dbReference>
<keyword evidence="12" id="KW-1185">Reference proteome</keyword>
<keyword evidence="6 9" id="KW-0119">Carbohydrate metabolism</keyword>
<dbReference type="InterPro" id="IPR044846">
    <property type="entry name" value="GH10"/>
</dbReference>
<sequence>MHRRDFVLGALGAGLVSTGPMSLLFPGGQSANAAAAANAIPYGAAIRADNLLSDPDYAAAVRKYCQQVVGEGGLKWIDLRPTRSSFEFDQPDRLIAFADANGMTMRGHTLIWYAAMPEWTSEIDTSSEAEFELIHHIEVVVGRYRGRIPNWDVVNEPIAEDPAKEGALRDSLWLQQLGKDYIELAFRTAAATDADAQLVLNDFNFEKTTEVCRQRRVAMLDLLKELKDRDVPVHALGLQGHLTGEAEIDKDGLSRFVEEVNGLGLDIFVTELDVIDNNLPAAQGVRDQIAAMRVRDYLTAICDVVEPKAILTWGISDKYTWVPIWFKRRDGLLNRPLPLDENFQPKAMMQVLQEFTRAGS</sequence>
<dbReference type="EC" id="3.2.1.8" evidence="9"/>
<accession>A0A2S3V2V5</accession>
<dbReference type="InterPro" id="IPR001000">
    <property type="entry name" value="GH10_dom"/>
</dbReference>
<evidence type="ECO:0000256" key="4">
    <source>
        <dbReference type="ARBA" id="ARBA00022729"/>
    </source>
</evidence>
<organism evidence="11 12">
    <name type="scientific">Roseibium marinum</name>
    <dbReference type="NCBI Taxonomy" id="281252"/>
    <lineage>
        <taxon>Bacteria</taxon>
        <taxon>Pseudomonadati</taxon>
        <taxon>Pseudomonadota</taxon>
        <taxon>Alphaproteobacteria</taxon>
        <taxon>Hyphomicrobiales</taxon>
        <taxon>Stappiaceae</taxon>
        <taxon>Roseibium</taxon>
    </lineage>
</organism>
<comment type="caution">
    <text evidence="11">The sequence shown here is derived from an EMBL/GenBank/DDBJ whole genome shotgun (WGS) entry which is preliminary data.</text>
</comment>
<dbReference type="PROSITE" id="PS51760">
    <property type="entry name" value="GH10_2"/>
    <property type="match status" value="1"/>
</dbReference>
<protein>
    <recommendedName>
        <fullName evidence="9">Beta-xylanase</fullName>
        <ecNumber evidence="9">3.2.1.8</ecNumber>
    </recommendedName>
</protein>
<keyword evidence="7 9" id="KW-0326">Glycosidase</keyword>
<dbReference type="GO" id="GO:0031176">
    <property type="term" value="F:endo-1,4-beta-xylanase activity"/>
    <property type="evidence" value="ECO:0007669"/>
    <property type="project" value="UniProtKB-EC"/>
</dbReference>
<comment type="similarity">
    <text evidence="2 9">Belongs to the glycosyl hydrolase 10 (cellulase F) family.</text>
</comment>
<dbReference type="PRINTS" id="PR00134">
    <property type="entry name" value="GLHYDRLASE10"/>
</dbReference>
<keyword evidence="8 9" id="KW-0624">Polysaccharide degradation</keyword>
<evidence type="ECO:0000256" key="3">
    <source>
        <dbReference type="ARBA" id="ARBA00022651"/>
    </source>
</evidence>
<evidence type="ECO:0000256" key="8">
    <source>
        <dbReference type="ARBA" id="ARBA00023326"/>
    </source>
</evidence>
<dbReference type="OrthoDB" id="9815836at2"/>
<evidence type="ECO:0000259" key="10">
    <source>
        <dbReference type="PROSITE" id="PS51760"/>
    </source>
</evidence>